<feature type="transmembrane region" description="Helical" evidence="2">
    <location>
        <begin position="20"/>
        <end position="42"/>
    </location>
</feature>
<keyword evidence="2" id="KW-0812">Transmembrane</keyword>
<keyword evidence="2" id="KW-0472">Membrane</keyword>
<comment type="caution">
    <text evidence="3">The sequence shown here is derived from an EMBL/GenBank/DDBJ whole genome shotgun (WGS) entry which is preliminary data.</text>
</comment>
<feature type="region of interest" description="Disordered" evidence="1">
    <location>
        <begin position="195"/>
        <end position="216"/>
    </location>
</feature>
<dbReference type="EMBL" id="CAUYUJ010014981">
    <property type="protein sequence ID" value="CAK0848446.1"/>
    <property type="molecule type" value="Genomic_DNA"/>
</dbReference>
<reference evidence="3" key="1">
    <citation type="submission" date="2023-10" db="EMBL/GenBank/DDBJ databases">
        <authorList>
            <person name="Chen Y."/>
            <person name="Shah S."/>
            <person name="Dougan E. K."/>
            <person name="Thang M."/>
            <person name="Chan C."/>
        </authorList>
    </citation>
    <scope>NUCLEOTIDE SEQUENCE [LARGE SCALE GENOMIC DNA]</scope>
</reference>
<name>A0ABN9TQP3_9DINO</name>
<dbReference type="Proteomes" id="UP001189429">
    <property type="component" value="Unassembled WGS sequence"/>
</dbReference>
<organism evidence="3 4">
    <name type="scientific">Prorocentrum cordatum</name>
    <dbReference type="NCBI Taxonomy" id="2364126"/>
    <lineage>
        <taxon>Eukaryota</taxon>
        <taxon>Sar</taxon>
        <taxon>Alveolata</taxon>
        <taxon>Dinophyceae</taxon>
        <taxon>Prorocentrales</taxon>
        <taxon>Prorocentraceae</taxon>
        <taxon>Prorocentrum</taxon>
    </lineage>
</organism>
<evidence type="ECO:0000256" key="1">
    <source>
        <dbReference type="SAM" id="MobiDB-lite"/>
    </source>
</evidence>
<sequence length="357" mass="38906">MDHDVMDVLLQVPTAVVSYSIPGYICTVMVSLLFAVCGCMAAKGNSSFCASCFCCCNGCNFVFSLIGLISLSVFVTVALDDVDGKLREYLSFCDPVAVCGEDLHSARVVDCLAASAWPKEYTRHFIGGPILDPKCPHIFLACNGSDAMQYRSAEGDDLWERPGVSSRGEKPVVWWPDREPERRLAIERASALRRASLSHGSRAQKGDFKPRPMPQNPLAQCNVSHAAVIWHGLFEEEPEMVAALRAYFTTRTGIAVARQEYGGNRAILTLPLLALAACGCWYGQELRSKIQVGGWRSGHDQEMMVMVQQPLMVQVPEGVPAQALQLAAQPAAQGLPAQPFVLRPPEAVPVAAFPEHE</sequence>
<accession>A0ABN9TQP3</accession>
<feature type="transmembrane region" description="Helical" evidence="2">
    <location>
        <begin position="54"/>
        <end position="79"/>
    </location>
</feature>
<evidence type="ECO:0000256" key="2">
    <source>
        <dbReference type="SAM" id="Phobius"/>
    </source>
</evidence>
<gene>
    <name evidence="3" type="ORF">PCOR1329_LOCUS41382</name>
</gene>
<keyword evidence="4" id="KW-1185">Reference proteome</keyword>
<proteinExistence type="predicted"/>
<evidence type="ECO:0000313" key="4">
    <source>
        <dbReference type="Proteomes" id="UP001189429"/>
    </source>
</evidence>
<keyword evidence="2" id="KW-1133">Transmembrane helix</keyword>
<evidence type="ECO:0000313" key="3">
    <source>
        <dbReference type="EMBL" id="CAK0848446.1"/>
    </source>
</evidence>
<protein>
    <submittedName>
        <fullName evidence="3">Uncharacterized protein</fullName>
    </submittedName>
</protein>